<dbReference type="EMBL" id="QRHN01000001">
    <property type="protein sequence ID" value="RHF80938.1"/>
    <property type="molecule type" value="Genomic_DNA"/>
</dbReference>
<evidence type="ECO:0000313" key="10">
    <source>
        <dbReference type="EMBL" id="RGK50175.1"/>
    </source>
</evidence>
<evidence type="ECO:0000313" key="27">
    <source>
        <dbReference type="Proteomes" id="UP000266376"/>
    </source>
</evidence>
<dbReference type="Gene3D" id="1.10.940.10">
    <property type="entry name" value="NusB-like"/>
    <property type="match status" value="1"/>
</dbReference>
<dbReference type="EMBL" id="QRWH01000002">
    <property type="protein sequence ID" value="RGT11441.1"/>
    <property type="molecule type" value="Genomic_DNA"/>
</dbReference>
<evidence type="ECO:0000313" key="32">
    <source>
        <dbReference type="Proteomes" id="UP000284742"/>
    </source>
</evidence>
<evidence type="ECO:0000256" key="5">
    <source>
        <dbReference type="ARBA" id="ARBA00023163"/>
    </source>
</evidence>
<dbReference type="Proteomes" id="UP000261208">
    <property type="component" value="Unassembled WGS sequence"/>
</dbReference>
<evidence type="ECO:0000256" key="6">
    <source>
        <dbReference type="HAMAP-Rule" id="MF_00073"/>
    </source>
</evidence>
<dbReference type="PANTHER" id="PTHR11078">
    <property type="entry name" value="N UTILIZATION SUBSTANCE PROTEIN B-RELATED"/>
    <property type="match status" value="1"/>
</dbReference>
<dbReference type="Proteomes" id="UP000260841">
    <property type="component" value="Unassembled WGS sequence"/>
</dbReference>
<proteinExistence type="inferred from homology"/>
<dbReference type="Proteomes" id="UP000285642">
    <property type="component" value="Unassembled WGS sequence"/>
</dbReference>
<evidence type="ECO:0000313" key="28">
    <source>
        <dbReference type="Proteomes" id="UP000283325"/>
    </source>
</evidence>
<dbReference type="AlphaFoldDB" id="A0A3E4F9J4"/>
<dbReference type="EMBL" id="QRNS01000017">
    <property type="protein sequence ID" value="RHK62063.1"/>
    <property type="molecule type" value="Genomic_DNA"/>
</dbReference>
<keyword evidence="3 6" id="KW-0694">RNA-binding</keyword>
<gene>
    <name evidence="6 9" type="primary">nusB</name>
    <name evidence="21" type="ORF">DW054_11035</name>
    <name evidence="20" type="ORF">DW658_01410</name>
    <name evidence="19" type="ORF">DW860_00570</name>
    <name evidence="18" type="ORF">DW885_03115</name>
    <name evidence="17" type="ORF">DW924_07090</name>
    <name evidence="16" type="ORF">DW957_03475</name>
    <name evidence="15" type="ORF">DWV67_09695</name>
    <name evidence="14" type="ORF">DWX53_03295</name>
    <name evidence="13" type="ORF">DWX78_01590</name>
    <name evidence="12" type="ORF">DWY33_02720</name>
    <name evidence="23" type="ORF">DWZ24_04720</name>
    <name evidence="22" type="ORF">DWZ98_03390</name>
    <name evidence="11" type="ORF">DXB36_04080</name>
    <name evidence="10" type="ORF">DXD10_02835</name>
    <name evidence="9" type="ORF">DXD84_01480</name>
    <name evidence="8" type="ORF">HF855_01955</name>
</gene>
<dbReference type="EMBL" id="QSAJ01000022">
    <property type="protein sequence ID" value="RGW52428.1"/>
    <property type="molecule type" value="Genomic_DNA"/>
</dbReference>
<evidence type="ECO:0000313" key="39">
    <source>
        <dbReference type="Proteomes" id="UP000580130"/>
    </source>
</evidence>
<dbReference type="EMBL" id="QSGQ01000001">
    <property type="protein sequence ID" value="RHB43018.1"/>
    <property type="molecule type" value="Genomic_DNA"/>
</dbReference>
<evidence type="ECO:0000313" key="13">
    <source>
        <dbReference type="EMBL" id="RGS73210.1"/>
    </source>
</evidence>
<dbReference type="RefSeq" id="WP_005330241.1">
    <property type="nucleotide sequence ID" value="NZ_AP031430.1"/>
</dbReference>
<comment type="function">
    <text evidence="6">Involved in transcription antitermination. Required for transcription of ribosomal RNA (rRNA) genes. Binds specifically to the boxA antiterminator sequence of the ribosomal RNA (rrn) operons.</text>
</comment>
<dbReference type="Proteomes" id="UP000284883">
    <property type="component" value="Unassembled WGS sequence"/>
</dbReference>
<dbReference type="EMBL" id="QSFS01000006">
    <property type="protein sequence ID" value="RHA70759.1"/>
    <property type="molecule type" value="Genomic_DNA"/>
</dbReference>
<evidence type="ECO:0000313" key="20">
    <source>
        <dbReference type="EMBL" id="RHF80938.1"/>
    </source>
</evidence>
<evidence type="ECO:0000313" key="34">
    <source>
        <dbReference type="Proteomes" id="UP000284962"/>
    </source>
</evidence>
<dbReference type="GO" id="GO:0006353">
    <property type="term" value="P:DNA-templated transcription termination"/>
    <property type="evidence" value="ECO:0007669"/>
    <property type="project" value="UniProtKB-UniRule"/>
</dbReference>
<evidence type="ECO:0000313" key="29">
    <source>
        <dbReference type="Proteomes" id="UP000283630"/>
    </source>
</evidence>
<dbReference type="Proteomes" id="UP000284742">
    <property type="component" value="Unassembled WGS sequence"/>
</dbReference>
<dbReference type="Pfam" id="PF01029">
    <property type="entry name" value="NusB"/>
    <property type="match status" value="1"/>
</dbReference>
<reference evidence="8 39" key="2">
    <citation type="submission" date="2020-04" db="EMBL/GenBank/DDBJ databases">
        <authorList>
            <person name="Hitch T.C.A."/>
            <person name="Wylensek D."/>
            <person name="Clavel T."/>
        </authorList>
    </citation>
    <scope>NUCLEOTIDE SEQUENCE [LARGE SCALE GENOMIC DNA]</scope>
    <source>
        <strain evidence="8 39">BSM-383-APC-5F</strain>
    </source>
</reference>
<evidence type="ECO:0000313" key="19">
    <source>
        <dbReference type="EMBL" id="RHC10565.1"/>
    </source>
</evidence>
<dbReference type="Proteomes" id="UP000285666">
    <property type="component" value="Unassembled WGS sequence"/>
</dbReference>
<evidence type="ECO:0000256" key="3">
    <source>
        <dbReference type="ARBA" id="ARBA00022884"/>
    </source>
</evidence>
<dbReference type="EMBL" id="QSQQ01000002">
    <property type="protein sequence ID" value="RGK50175.1"/>
    <property type="molecule type" value="Genomic_DNA"/>
</dbReference>
<feature type="domain" description="NusB/RsmB/TIM44" evidence="7">
    <location>
        <begin position="5"/>
        <end position="131"/>
    </location>
</feature>
<evidence type="ECO:0000313" key="26">
    <source>
        <dbReference type="Proteomes" id="UP000261208"/>
    </source>
</evidence>
<comment type="caution">
    <text evidence="9">The sequence shown here is derived from an EMBL/GenBank/DDBJ whole genome shotgun (WGS) entry which is preliminary data.</text>
</comment>
<evidence type="ECO:0000313" key="14">
    <source>
        <dbReference type="EMBL" id="RGT11441.1"/>
    </source>
</evidence>
<evidence type="ECO:0000256" key="4">
    <source>
        <dbReference type="ARBA" id="ARBA00023015"/>
    </source>
</evidence>
<dbReference type="Proteomes" id="UP000266376">
    <property type="component" value="Unassembled WGS sequence"/>
</dbReference>
<evidence type="ECO:0000313" key="31">
    <source>
        <dbReference type="Proteomes" id="UP000284152"/>
    </source>
</evidence>
<dbReference type="EMBL" id="QSEW01000003">
    <property type="protein sequence ID" value="RHA01096.1"/>
    <property type="molecule type" value="Genomic_DNA"/>
</dbReference>
<evidence type="ECO:0000313" key="17">
    <source>
        <dbReference type="EMBL" id="RHA70759.1"/>
    </source>
</evidence>
<dbReference type="InterPro" id="IPR011605">
    <property type="entry name" value="NusB_fam"/>
</dbReference>
<evidence type="ECO:0000313" key="8">
    <source>
        <dbReference type="EMBL" id="NME56212.1"/>
    </source>
</evidence>
<protein>
    <recommendedName>
        <fullName evidence="6">Transcription antitermination protein NusB</fullName>
    </recommendedName>
    <alternativeName>
        <fullName evidence="6">Antitermination factor NusB</fullName>
    </alternativeName>
</protein>
<keyword evidence="4 6" id="KW-0805">Transcription regulation</keyword>
<evidence type="ECO:0000313" key="21">
    <source>
        <dbReference type="EMBL" id="RHK62063.1"/>
    </source>
</evidence>
<dbReference type="EMBL" id="QRQQ01000003">
    <property type="protein sequence ID" value="RHN17410.1"/>
    <property type="molecule type" value="Genomic_DNA"/>
</dbReference>
<dbReference type="GO" id="GO:0005829">
    <property type="term" value="C:cytosol"/>
    <property type="evidence" value="ECO:0007669"/>
    <property type="project" value="TreeGrafter"/>
</dbReference>
<dbReference type="Proteomes" id="UP000285981">
    <property type="component" value="Unassembled WGS sequence"/>
</dbReference>
<evidence type="ECO:0000313" key="11">
    <source>
        <dbReference type="EMBL" id="RGN92563.1"/>
    </source>
</evidence>
<reference evidence="24 25" key="1">
    <citation type="submission" date="2018-08" db="EMBL/GenBank/DDBJ databases">
        <title>A genome reference for cultivated species of the human gut microbiota.</title>
        <authorList>
            <person name="Zou Y."/>
            <person name="Xue W."/>
            <person name="Luo G."/>
        </authorList>
    </citation>
    <scope>NUCLEOTIDE SEQUENCE [LARGE SCALE GENOMIC DNA]</scope>
    <source>
        <strain evidence="15 27">AF12-11</strain>
        <strain evidence="14 29">AF19-4AC</strain>
        <strain evidence="13 38">AF21-25</strain>
        <strain evidence="12 30">AF25-11</strain>
        <strain evidence="23 36">AF31-13BH</strain>
        <strain evidence="22 28">AF36-1BH</strain>
        <strain evidence="21 31">AF42-21</strain>
        <strain evidence="20 37">AM23-7AC</strain>
        <strain evidence="19 32">AM37-5</strain>
        <strain evidence="18 33">AM40-15AC</strain>
        <strain evidence="17 35">AM42-8</strain>
        <strain evidence="16 34">AM46-16</strain>
        <strain evidence="11 25">OM03-2</strain>
        <strain evidence="10 26">TF11-11</strain>
        <strain evidence="9 24">TM09-19AC</strain>
    </source>
</reference>
<evidence type="ECO:0000259" key="7">
    <source>
        <dbReference type="Pfam" id="PF01029"/>
    </source>
</evidence>
<evidence type="ECO:0000313" key="24">
    <source>
        <dbReference type="Proteomes" id="UP000260664"/>
    </source>
</evidence>
<dbReference type="GO" id="GO:0003723">
    <property type="term" value="F:RNA binding"/>
    <property type="evidence" value="ECO:0007669"/>
    <property type="project" value="UniProtKB-UniRule"/>
</dbReference>
<evidence type="ECO:0000313" key="33">
    <source>
        <dbReference type="Proteomes" id="UP000284883"/>
    </source>
</evidence>
<dbReference type="Proteomes" id="UP000283652">
    <property type="component" value="Unassembled WGS sequence"/>
</dbReference>
<dbReference type="GO" id="GO:0031564">
    <property type="term" value="P:transcription antitermination"/>
    <property type="evidence" value="ECO:0007669"/>
    <property type="project" value="UniProtKB-KW"/>
</dbReference>
<keyword evidence="2 6" id="KW-0889">Transcription antitermination</keyword>
<sequence length="132" mass="15489">MKRTEMREHIFRMVFSYEFNSDQEMPQQMQLYFEQLDQEPKEEDMAYIRDKALNVILKSEEIDEMLNEHVTGWKTSRMNKVDLSILRLAVYEMKYDEDVPVGVAINEAVELAKKYSGDEGPAFINGVLARLS</sequence>
<dbReference type="NCBIfam" id="TIGR01951">
    <property type="entry name" value="nusB"/>
    <property type="match status" value="1"/>
</dbReference>
<dbReference type="EMBL" id="QRPD01000002">
    <property type="protein sequence ID" value="RHL89859.1"/>
    <property type="molecule type" value="Genomic_DNA"/>
</dbReference>
<evidence type="ECO:0000313" key="38">
    <source>
        <dbReference type="Proteomes" id="UP000285981"/>
    </source>
</evidence>
<evidence type="ECO:0000313" key="23">
    <source>
        <dbReference type="EMBL" id="RHN17410.1"/>
    </source>
</evidence>
<evidence type="ECO:0000256" key="2">
    <source>
        <dbReference type="ARBA" id="ARBA00022814"/>
    </source>
</evidence>
<dbReference type="EMBL" id="QRVU01000005">
    <property type="protein sequence ID" value="RGS73210.1"/>
    <property type="molecule type" value="Genomic_DNA"/>
</dbReference>
<dbReference type="Proteomes" id="UP000284152">
    <property type="component" value="Unassembled WGS sequence"/>
</dbReference>
<dbReference type="EMBL" id="QSVB01000003">
    <property type="protein sequence ID" value="RGN92563.1"/>
    <property type="molecule type" value="Genomic_DNA"/>
</dbReference>
<evidence type="ECO:0000313" key="12">
    <source>
        <dbReference type="EMBL" id="RGR60670.1"/>
    </source>
</evidence>
<evidence type="ECO:0000256" key="1">
    <source>
        <dbReference type="ARBA" id="ARBA00005952"/>
    </source>
</evidence>
<dbReference type="EMBL" id="JABAFX010000003">
    <property type="protein sequence ID" value="NME56212.1"/>
    <property type="molecule type" value="Genomic_DNA"/>
</dbReference>
<evidence type="ECO:0000313" key="37">
    <source>
        <dbReference type="Proteomes" id="UP000285666"/>
    </source>
</evidence>
<dbReference type="InterPro" id="IPR006027">
    <property type="entry name" value="NusB_RsmB_TIM44"/>
</dbReference>
<evidence type="ECO:0000313" key="36">
    <source>
        <dbReference type="Proteomes" id="UP000285652"/>
    </source>
</evidence>
<dbReference type="SUPFAM" id="SSF48013">
    <property type="entry name" value="NusB-like"/>
    <property type="match status" value="1"/>
</dbReference>
<evidence type="ECO:0000313" key="18">
    <source>
        <dbReference type="EMBL" id="RHB43018.1"/>
    </source>
</evidence>
<dbReference type="EMBL" id="QSOI01000002">
    <property type="protein sequence ID" value="RGI86110.1"/>
    <property type="molecule type" value="Genomic_DNA"/>
</dbReference>
<dbReference type="HAMAP" id="MF_00073">
    <property type="entry name" value="NusB"/>
    <property type="match status" value="1"/>
</dbReference>
<dbReference type="Proteomes" id="UP000260664">
    <property type="component" value="Unassembled WGS sequence"/>
</dbReference>
<evidence type="ECO:0000313" key="9">
    <source>
        <dbReference type="EMBL" id="RGI86110.1"/>
    </source>
</evidence>
<comment type="similarity">
    <text evidence="1 6">Belongs to the NusB family.</text>
</comment>
<dbReference type="Proteomes" id="UP000285652">
    <property type="component" value="Unassembled WGS sequence"/>
</dbReference>
<evidence type="ECO:0000313" key="22">
    <source>
        <dbReference type="EMBL" id="RHL89859.1"/>
    </source>
</evidence>
<evidence type="ECO:0000313" key="25">
    <source>
        <dbReference type="Proteomes" id="UP000260841"/>
    </source>
</evidence>
<evidence type="ECO:0000313" key="35">
    <source>
        <dbReference type="Proteomes" id="UP000285642"/>
    </source>
</evidence>
<dbReference type="Proteomes" id="UP000283630">
    <property type="component" value="Unassembled WGS sequence"/>
</dbReference>
<dbReference type="Proteomes" id="UP000580130">
    <property type="component" value="Unassembled WGS sequence"/>
</dbReference>
<name>A0A3E4F9J4_9FIRM</name>
<dbReference type="Proteomes" id="UP000284962">
    <property type="component" value="Unassembled WGS sequence"/>
</dbReference>
<dbReference type="Proteomes" id="UP000283325">
    <property type="component" value="Unassembled WGS sequence"/>
</dbReference>
<dbReference type="GeneID" id="92864489"/>
<dbReference type="InterPro" id="IPR035926">
    <property type="entry name" value="NusB-like_sf"/>
</dbReference>
<dbReference type="EMBL" id="QRUK01000003">
    <property type="protein sequence ID" value="RGR60670.1"/>
    <property type="molecule type" value="Genomic_DNA"/>
</dbReference>
<dbReference type="EMBL" id="QSHK01000001">
    <property type="protein sequence ID" value="RHC10565.1"/>
    <property type="molecule type" value="Genomic_DNA"/>
</dbReference>
<keyword evidence="5 6" id="KW-0804">Transcription</keyword>
<evidence type="ECO:0000313" key="16">
    <source>
        <dbReference type="EMBL" id="RHA01096.1"/>
    </source>
</evidence>
<accession>A0A3E4F9J4</accession>
<organism evidence="9 24">
    <name type="scientific">Dorea formicigenerans</name>
    <dbReference type="NCBI Taxonomy" id="39486"/>
    <lineage>
        <taxon>Bacteria</taxon>
        <taxon>Bacillati</taxon>
        <taxon>Bacillota</taxon>
        <taxon>Clostridia</taxon>
        <taxon>Lachnospirales</taxon>
        <taxon>Lachnospiraceae</taxon>
        <taxon>Dorea</taxon>
    </lineage>
</organism>
<evidence type="ECO:0000313" key="15">
    <source>
        <dbReference type="EMBL" id="RGW52428.1"/>
    </source>
</evidence>
<dbReference type="PANTHER" id="PTHR11078:SF3">
    <property type="entry name" value="ANTITERMINATION NUSB DOMAIN-CONTAINING PROTEIN"/>
    <property type="match status" value="1"/>
</dbReference>
<evidence type="ECO:0000313" key="30">
    <source>
        <dbReference type="Proteomes" id="UP000283652"/>
    </source>
</evidence>